<gene>
    <name evidence="3" type="ORF">SAMN04244559_03162</name>
</gene>
<dbReference type="Pfam" id="PF07195">
    <property type="entry name" value="FliD_C"/>
    <property type="match status" value="1"/>
</dbReference>
<feature type="domain" description="Flagellar hook-associated protein 2 C-terminal" evidence="2">
    <location>
        <begin position="225"/>
        <end position="392"/>
    </location>
</feature>
<keyword evidence="3" id="KW-0282">Flagellum</keyword>
<keyword evidence="4" id="KW-1185">Reference proteome</keyword>
<dbReference type="PANTHER" id="PTHR30288:SF0">
    <property type="entry name" value="FLAGELLAR HOOK-ASSOCIATED PROTEIN 2"/>
    <property type="match status" value="1"/>
</dbReference>
<evidence type="ECO:0000259" key="2">
    <source>
        <dbReference type="Pfam" id="PF07195"/>
    </source>
</evidence>
<protein>
    <submittedName>
        <fullName evidence="3">Flagellar hook-associated protein 2</fullName>
    </submittedName>
</protein>
<dbReference type="OrthoDB" id="7388356at2"/>
<dbReference type="GO" id="GO:0009421">
    <property type="term" value="C:bacterial-type flagellum filament cap"/>
    <property type="evidence" value="ECO:0007669"/>
    <property type="project" value="InterPro"/>
</dbReference>
<name>A0A1H6JPW9_MAGFU</name>
<keyword evidence="3" id="KW-0966">Cell projection</keyword>
<feature type="compositionally biased region" description="Polar residues" evidence="1">
    <location>
        <begin position="20"/>
        <end position="35"/>
    </location>
</feature>
<keyword evidence="3" id="KW-0969">Cilium</keyword>
<evidence type="ECO:0000313" key="3">
    <source>
        <dbReference type="EMBL" id="SEH61356.1"/>
    </source>
</evidence>
<dbReference type="GO" id="GO:0071973">
    <property type="term" value="P:bacterial-type flagellum-dependent cell motility"/>
    <property type="evidence" value="ECO:0007669"/>
    <property type="project" value="TreeGrafter"/>
</dbReference>
<dbReference type="GO" id="GO:0007155">
    <property type="term" value="P:cell adhesion"/>
    <property type="evidence" value="ECO:0007669"/>
    <property type="project" value="InterPro"/>
</dbReference>
<accession>A0A1H6JPW9</accession>
<sequence length="459" mass="45875">MSTTGTAALPSSLATLLSKYGNTTANSTEDSSSHSAPKPTGGRLGADPAFTLSLSTQDTSAALVGYNRLAQLGDKFETEVSKLETAPDTKTAASTITVTVSQLAQAQSVATSPIGNPDKASLGTGTLTIQTGTFNPDTNAFTAGSSAQAVSIPITGGTLNDIATSINAAKAGVTAQVVEEGGGYALHLTSSATGASNAFTISGLSDLTYAPANPNDSALVTVTEAQDAHFSVGGKDYTSATNSNVPVAIGTRTNFTAIGTQTVATSSASDQVQSLANTFNAMQKAIVSLTSKDGGLDKDANLAAGLFKNLGDAATATVDTAGPFKSLADIGVTLQSDGTLKIDPTKLDAAITQDPDGVQALVNQIASTIDDTVKPYTGSSGSLKSQVNLLSTMVARGGPSLLDYLNGTADTQSQSSSQNGLASLLGGNSASSGTAGQNNLASYLSSSNATNPDLSALFS</sequence>
<dbReference type="Proteomes" id="UP000182983">
    <property type="component" value="Unassembled WGS sequence"/>
</dbReference>
<feature type="region of interest" description="Disordered" evidence="1">
    <location>
        <begin position="20"/>
        <end position="49"/>
    </location>
</feature>
<dbReference type="InterPro" id="IPR010809">
    <property type="entry name" value="FliD_C"/>
</dbReference>
<dbReference type="PANTHER" id="PTHR30288">
    <property type="entry name" value="FLAGELLAR CAP/ASSEMBLY PROTEIN FLID"/>
    <property type="match status" value="1"/>
</dbReference>
<reference evidence="4" key="1">
    <citation type="submission" date="2016-10" db="EMBL/GenBank/DDBJ databases">
        <authorList>
            <person name="Varghese N."/>
            <person name="Submissions S."/>
        </authorList>
    </citation>
    <scope>NUCLEOTIDE SEQUENCE [LARGE SCALE GENOMIC DNA]</scope>
    <source>
        <strain evidence="4">DSM 13234</strain>
    </source>
</reference>
<evidence type="ECO:0000313" key="4">
    <source>
        <dbReference type="Proteomes" id="UP000182983"/>
    </source>
</evidence>
<evidence type="ECO:0000256" key="1">
    <source>
        <dbReference type="SAM" id="MobiDB-lite"/>
    </source>
</evidence>
<proteinExistence type="predicted"/>
<dbReference type="InterPro" id="IPR040026">
    <property type="entry name" value="FliD"/>
</dbReference>
<organism evidence="3 4">
    <name type="scientific">Magnetospirillum fulvum</name>
    <name type="common">Rhodospirillum fulvum</name>
    <dbReference type="NCBI Taxonomy" id="1082"/>
    <lineage>
        <taxon>Bacteria</taxon>
        <taxon>Pseudomonadati</taxon>
        <taxon>Pseudomonadota</taxon>
        <taxon>Alphaproteobacteria</taxon>
        <taxon>Rhodospirillales</taxon>
        <taxon>Rhodospirillaceae</taxon>
        <taxon>Magnetospirillum</taxon>
    </lineage>
</organism>
<dbReference type="AlphaFoldDB" id="A0A1H6JPW9"/>
<dbReference type="EMBL" id="FNWO01000017">
    <property type="protein sequence ID" value="SEH61356.1"/>
    <property type="molecule type" value="Genomic_DNA"/>
</dbReference>
<dbReference type="RefSeq" id="WP_083386827.1">
    <property type="nucleotide sequence ID" value="NZ_FNWO01000017.1"/>
</dbReference>